<feature type="domain" description="CCHC-type" evidence="2">
    <location>
        <begin position="23"/>
        <end position="38"/>
    </location>
</feature>
<keyword evidence="1" id="KW-0863">Zinc-finger</keyword>
<keyword evidence="1" id="KW-0862">Zinc</keyword>
<organism evidence="3 4">
    <name type="scientific">Paspalum vaginatum</name>
    <name type="common">seashore paspalum</name>
    <dbReference type="NCBI Taxonomy" id="158149"/>
    <lineage>
        <taxon>Eukaryota</taxon>
        <taxon>Viridiplantae</taxon>
        <taxon>Streptophyta</taxon>
        <taxon>Embryophyta</taxon>
        <taxon>Tracheophyta</taxon>
        <taxon>Spermatophyta</taxon>
        <taxon>Magnoliopsida</taxon>
        <taxon>Liliopsida</taxon>
        <taxon>Poales</taxon>
        <taxon>Poaceae</taxon>
        <taxon>PACMAD clade</taxon>
        <taxon>Panicoideae</taxon>
        <taxon>Andropogonodae</taxon>
        <taxon>Paspaleae</taxon>
        <taxon>Paspalinae</taxon>
        <taxon>Paspalum</taxon>
    </lineage>
</organism>
<accession>A0A9W7XBR0</accession>
<evidence type="ECO:0000256" key="1">
    <source>
        <dbReference type="PROSITE-ProRule" id="PRU00047"/>
    </source>
</evidence>
<sequence length="188" mass="21249">MCREGWNYDWKGAYDAETGEPLCYKCGLPGHQRAQCTNPPKCYNSQDSGHVSSNCPKLRKNRGLRLCAMGMPGQLFYSMQVPLEEDEAKKDEPITAVMRITSGVGTVETVTTELRYQISSTWNWQVRKIAPKEFLFVVPSIKDQVLTKFPEFQCKTHDLKAWVEKSHLAVGSFGELETTWVQVQGVAP</sequence>
<dbReference type="AlphaFoldDB" id="A0A9W7XBR0"/>
<dbReference type="OrthoDB" id="696297at2759"/>
<protein>
    <recommendedName>
        <fullName evidence="2">CCHC-type domain-containing protein</fullName>
    </recommendedName>
</protein>
<name>A0A9W7XBR0_9POAL</name>
<dbReference type="Proteomes" id="UP001164776">
    <property type="component" value="Unassembled WGS sequence"/>
</dbReference>
<reference evidence="3 4" key="1">
    <citation type="submission" date="2022-10" db="EMBL/GenBank/DDBJ databases">
        <title>WGS assembly of Paspalum vaginatum 540-79.</title>
        <authorList>
            <person name="Sun G."/>
            <person name="Wase N."/>
            <person name="Shu S."/>
            <person name="Jenkins J."/>
            <person name="Zhou B."/>
            <person name="Torres-Rodriguez J."/>
            <person name="Chen C."/>
            <person name="Sandor L."/>
            <person name="Plott C."/>
            <person name="Yoshinga Y."/>
            <person name="Daum C."/>
            <person name="Qi P."/>
            <person name="Barry K."/>
            <person name="Lipzen A."/>
            <person name="Berry L."/>
            <person name="Pedersen C."/>
            <person name="Gottilla T."/>
            <person name="Foltz A."/>
            <person name="Yu H."/>
            <person name="O'Malley R."/>
            <person name="Zhang C."/>
            <person name="Devos K."/>
            <person name="Sigmon B."/>
            <person name="Yu B."/>
            <person name="Obata T."/>
            <person name="Schmutz J."/>
            <person name="Schnable J."/>
        </authorList>
    </citation>
    <scope>NUCLEOTIDE SEQUENCE [LARGE SCALE GENOMIC DNA]</scope>
    <source>
        <strain evidence="4">cv. 540-79</strain>
    </source>
</reference>
<keyword evidence="4" id="KW-1185">Reference proteome</keyword>
<evidence type="ECO:0000313" key="3">
    <source>
        <dbReference type="EMBL" id="KAJ1255622.1"/>
    </source>
</evidence>
<dbReference type="PROSITE" id="PS50158">
    <property type="entry name" value="ZF_CCHC"/>
    <property type="match status" value="1"/>
</dbReference>
<dbReference type="EMBL" id="MU629665">
    <property type="protein sequence ID" value="KAJ1255622.1"/>
    <property type="molecule type" value="Genomic_DNA"/>
</dbReference>
<comment type="caution">
    <text evidence="3">The sequence shown here is derived from an EMBL/GenBank/DDBJ whole genome shotgun (WGS) entry which is preliminary data.</text>
</comment>
<dbReference type="PANTHER" id="PTHR33170">
    <property type="entry name" value="DUF4283 DOMAIN-CONTAINING PROTEIN-RELATED"/>
    <property type="match status" value="1"/>
</dbReference>
<dbReference type="Pfam" id="PF00098">
    <property type="entry name" value="zf-CCHC"/>
    <property type="match status" value="1"/>
</dbReference>
<dbReference type="SMART" id="SM00343">
    <property type="entry name" value="ZnF_C2HC"/>
    <property type="match status" value="2"/>
</dbReference>
<evidence type="ECO:0000313" key="4">
    <source>
        <dbReference type="Proteomes" id="UP001164776"/>
    </source>
</evidence>
<dbReference type="GO" id="GO:0008270">
    <property type="term" value="F:zinc ion binding"/>
    <property type="evidence" value="ECO:0007669"/>
    <property type="project" value="UniProtKB-KW"/>
</dbReference>
<dbReference type="PANTHER" id="PTHR33170:SF51">
    <property type="entry name" value="CCHC-TYPE DOMAIN-CONTAINING PROTEIN"/>
    <property type="match status" value="1"/>
</dbReference>
<dbReference type="SUPFAM" id="SSF57756">
    <property type="entry name" value="Retrovirus zinc finger-like domains"/>
    <property type="match status" value="1"/>
</dbReference>
<dbReference type="InterPro" id="IPR001878">
    <property type="entry name" value="Znf_CCHC"/>
</dbReference>
<proteinExistence type="predicted"/>
<dbReference type="InterPro" id="IPR036875">
    <property type="entry name" value="Znf_CCHC_sf"/>
</dbReference>
<evidence type="ECO:0000259" key="2">
    <source>
        <dbReference type="PROSITE" id="PS50158"/>
    </source>
</evidence>
<gene>
    <name evidence="3" type="ORF">BS78_K181500</name>
</gene>
<dbReference type="GO" id="GO:0003676">
    <property type="term" value="F:nucleic acid binding"/>
    <property type="evidence" value="ECO:0007669"/>
    <property type="project" value="InterPro"/>
</dbReference>
<keyword evidence="1" id="KW-0479">Metal-binding</keyword>
<dbReference type="Gene3D" id="4.10.60.10">
    <property type="entry name" value="Zinc finger, CCHC-type"/>
    <property type="match status" value="1"/>
</dbReference>